<dbReference type="GO" id="GO:0050839">
    <property type="term" value="F:cell adhesion molecule binding"/>
    <property type="evidence" value="ECO:0007669"/>
    <property type="project" value="TreeGrafter"/>
</dbReference>
<proteinExistence type="predicted"/>
<dbReference type="EMBL" id="QRBB01000001">
    <property type="protein sequence ID" value="RDS77676.1"/>
    <property type="molecule type" value="Genomic_DNA"/>
</dbReference>
<evidence type="ECO:0000313" key="3">
    <source>
        <dbReference type="EMBL" id="RDS77676.1"/>
    </source>
</evidence>
<dbReference type="InterPro" id="IPR000782">
    <property type="entry name" value="FAS1_domain"/>
</dbReference>
<dbReference type="SUPFAM" id="SSF82153">
    <property type="entry name" value="FAS1 domain"/>
    <property type="match status" value="1"/>
</dbReference>
<feature type="chain" id="PRO_5017463449" evidence="1">
    <location>
        <begin position="25"/>
        <end position="196"/>
    </location>
</feature>
<dbReference type="PANTHER" id="PTHR10900">
    <property type="entry name" value="PERIOSTIN-RELATED"/>
    <property type="match status" value="1"/>
</dbReference>
<accession>A0A395LKX0</accession>
<dbReference type="Proteomes" id="UP000254101">
    <property type="component" value="Unassembled WGS sequence"/>
</dbReference>
<dbReference type="RefSeq" id="WP_115491895.1">
    <property type="nucleotide sequence ID" value="NZ_JACHWW010000001.1"/>
</dbReference>
<reference evidence="3 4" key="1">
    <citation type="submission" date="2018-07" db="EMBL/GenBank/DDBJ databases">
        <title>Erythrobacter nanhaiensis sp. nov., a novel member of the genus Erythrobacter isolated from the South China Sea.</title>
        <authorList>
            <person name="Chen X."/>
            <person name="Liu J."/>
        </authorList>
    </citation>
    <scope>NUCLEOTIDE SEQUENCE [LARGE SCALE GENOMIC DNA]</scope>
    <source>
        <strain evidence="3 4">S-5</strain>
    </source>
</reference>
<gene>
    <name evidence="3" type="ORF">DL238_08715</name>
</gene>
<evidence type="ECO:0000313" key="4">
    <source>
        <dbReference type="Proteomes" id="UP000254101"/>
    </source>
</evidence>
<evidence type="ECO:0000256" key="1">
    <source>
        <dbReference type="SAM" id="SignalP"/>
    </source>
</evidence>
<dbReference type="Gene3D" id="2.30.180.10">
    <property type="entry name" value="FAS1 domain"/>
    <property type="match status" value="1"/>
</dbReference>
<dbReference type="GO" id="GO:0007155">
    <property type="term" value="P:cell adhesion"/>
    <property type="evidence" value="ECO:0007669"/>
    <property type="project" value="TreeGrafter"/>
</dbReference>
<dbReference type="PROSITE" id="PS51257">
    <property type="entry name" value="PROKAR_LIPOPROTEIN"/>
    <property type="match status" value="1"/>
</dbReference>
<feature type="signal peptide" evidence="1">
    <location>
        <begin position="1"/>
        <end position="24"/>
    </location>
</feature>
<dbReference type="InterPro" id="IPR050904">
    <property type="entry name" value="Adhesion/Biosynth-related"/>
</dbReference>
<dbReference type="GO" id="GO:0005615">
    <property type="term" value="C:extracellular space"/>
    <property type="evidence" value="ECO:0007669"/>
    <property type="project" value="TreeGrafter"/>
</dbReference>
<dbReference type="PANTHER" id="PTHR10900:SF77">
    <property type="entry name" value="FI19380P1"/>
    <property type="match status" value="1"/>
</dbReference>
<evidence type="ECO:0000259" key="2">
    <source>
        <dbReference type="PROSITE" id="PS50213"/>
    </source>
</evidence>
<dbReference type="GO" id="GO:0030198">
    <property type="term" value="P:extracellular matrix organization"/>
    <property type="evidence" value="ECO:0007669"/>
    <property type="project" value="TreeGrafter"/>
</dbReference>
<dbReference type="SMART" id="SM00554">
    <property type="entry name" value="FAS1"/>
    <property type="match status" value="1"/>
</dbReference>
<organism evidence="3 4">
    <name type="scientific">Alteriqipengyuania lutimaris</name>
    <dbReference type="NCBI Taxonomy" id="1538146"/>
    <lineage>
        <taxon>Bacteria</taxon>
        <taxon>Pseudomonadati</taxon>
        <taxon>Pseudomonadota</taxon>
        <taxon>Alphaproteobacteria</taxon>
        <taxon>Sphingomonadales</taxon>
        <taxon>Erythrobacteraceae</taxon>
        <taxon>Alteriqipengyuania</taxon>
    </lineage>
</organism>
<protein>
    <submittedName>
        <fullName evidence="3">Fasciclin domain-containing protein</fullName>
    </submittedName>
</protein>
<keyword evidence="4" id="KW-1185">Reference proteome</keyword>
<sequence length="196" mass="19955">MRIAAFATAIVAASALSACAPSLADDVDLADVAPDDIAFVGDSPIYPNATIAENIAAADAFSHLAMLVERVGLAETLGAAGPYTIFAPTDAAFDEVPQALREGLGRPENADRLKATVAGHAIPGTITSADLAARIVAGGGRWEAQTLAGSTLTFRQDGDSLRISVDNGTGVRVTMADLAQANGMMHVIDGVLLPEG</sequence>
<comment type="caution">
    <text evidence="3">The sequence shown here is derived from an EMBL/GenBank/DDBJ whole genome shotgun (WGS) entry which is preliminary data.</text>
</comment>
<name>A0A395LKX0_9SPHN</name>
<feature type="domain" description="FAS1" evidence="2">
    <location>
        <begin position="48"/>
        <end position="192"/>
    </location>
</feature>
<dbReference type="OrthoDB" id="9800666at2"/>
<dbReference type="AlphaFoldDB" id="A0A395LKX0"/>
<dbReference type="Pfam" id="PF02469">
    <property type="entry name" value="Fasciclin"/>
    <property type="match status" value="1"/>
</dbReference>
<dbReference type="InterPro" id="IPR036378">
    <property type="entry name" value="FAS1_dom_sf"/>
</dbReference>
<dbReference type="GO" id="GO:0031012">
    <property type="term" value="C:extracellular matrix"/>
    <property type="evidence" value="ECO:0007669"/>
    <property type="project" value="TreeGrafter"/>
</dbReference>
<keyword evidence="1" id="KW-0732">Signal</keyword>
<dbReference type="PROSITE" id="PS50213">
    <property type="entry name" value="FAS1"/>
    <property type="match status" value="1"/>
</dbReference>